<gene>
    <name evidence="1" type="ORF">METZ01_LOCUS453084</name>
</gene>
<dbReference type="EMBL" id="UINC01187483">
    <property type="protein sequence ID" value="SVE00230.1"/>
    <property type="molecule type" value="Genomic_DNA"/>
</dbReference>
<proteinExistence type="predicted"/>
<protein>
    <submittedName>
        <fullName evidence="1">Uncharacterized protein</fullName>
    </submittedName>
</protein>
<reference evidence="1" key="1">
    <citation type="submission" date="2018-05" db="EMBL/GenBank/DDBJ databases">
        <authorList>
            <person name="Lanie J.A."/>
            <person name="Ng W.-L."/>
            <person name="Kazmierczak K.M."/>
            <person name="Andrzejewski T.M."/>
            <person name="Davidsen T.M."/>
            <person name="Wayne K.J."/>
            <person name="Tettelin H."/>
            <person name="Glass J.I."/>
            <person name="Rusch D."/>
            <person name="Podicherti R."/>
            <person name="Tsui H.-C.T."/>
            <person name="Winkler M.E."/>
        </authorList>
    </citation>
    <scope>NUCLEOTIDE SEQUENCE</scope>
</reference>
<sequence>MFKGSLYIELKHPFCIIAKDIFSVFISQP</sequence>
<evidence type="ECO:0000313" key="1">
    <source>
        <dbReference type="EMBL" id="SVE00230.1"/>
    </source>
</evidence>
<name>A0A382ZY61_9ZZZZ</name>
<organism evidence="1">
    <name type="scientific">marine metagenome</name>
    <dbReference type="NCBI Taxonomy" id="408172"/>
    <lineage>
        <taxon>unclassified sequences</taxon>
        <taxon>metagenomes</taxon>
        <taxon>ecological metagenomes</taxon>
    </lineage>
</organism>
<dbReference type="AlphaFoldDB" id="A0A382ZY61"/>
<feature type="non-terminal residue" evidence="1">
    <location>
        <position position="29"/>
    </location>
</feature>
<accession>A0A382ZY61</accession>